<dbReference type="RefSeq" id="WP_345917636.1">
    <property type="nucleotide sequence ID" value="NZ_JBDIVE010000001.1"/>
</dbReference>
<gene>
    <name evidence="1" type="ORF">ABDB84_00155</name>
</gene>
<dbReference type="Proteomes" id="UP001410394">
    <property type="component" value="Unassembled WGS sequence"/>
</dbReference>
<dbReference type="Gene3D" id="3.10.129.10">
    <property type="entry name" value="Hotdog Thioesterase"/>
    <property type="match status" value="1"/>
</dbReference>
<evidence type="ECO:0000313" key="1">
    <source>
        <dbReference type="EMBL" id="MEN3066865.1"/>
    </source>
</evidence>
<dbReference type="SUPFAM" id="SSF54637">
    <property type="entry name" value="Thioesterase/thiol ester dehydrase-isomerase"/>
    <property type="match status" value="1"/>
</dbReference>
<keyword evidence="2" id="KW-1185">Reference proteome</keyword>
<dbReference type="InterPro" id="IPR029069">
    <property type="entry name" value="HotDog_dom_sf"/>
</dbReference>
<organism evidence="1 2">
    <name type="scientific">Uliginosibacterium sediminicola</name>
    <dbReference type="NCBI Taxonomy" id="2024550"/>
    <lineage>
        <taxon>Bacteria</taxon>
        <taxon>Pseudomonadati</taxon>
        <taxon>Pseudomonadota</taxon>
        <taxon>Betaproteobacteria</taxon>
        <taxon>Rhodocyclales</taxon>
        <taxon>Zoogloeaceae</taxon>
        <taxon>Uliginosibacterium</taxon>
    </lineage>
</organism>
<comment type="caution">
    <text evidence="1">The sequence shown here is derived from an EMBL/GenBank/DDBJ whole genome shotgun (WGS) entry which is preliminary data.</text>
</comment>
<dbReference type="EMBL" id="JBDIVE010000001">
    <property type="protein sequence ID" value="MEN3066865.1"/>
    <property type="molecule type" value="Genomic_DNA"/>
</dbReference>
<accession>A0ABU9YT19</accession>
<dbReference type="InterPro" id="IPR016776">
    <property type="entry name" value="ApeP-like_dehydratase"/>
</dbReference>
<sequence length="156" mass="17050">MSAPQQLDRAAIAARIPHAGTMCLLDAVNDWDIVRLQARSTRHRDADNPLRHQGRLGASCAVEFAAQAMALHGALLATDGAQQRPRAGFLASMREVRLYCTRLDSCADDLLVEVLRLNGDDNTVLYHFKLHGAQQLLVEGRAAVVLDADKTRKATP</sequence>
<protein>
    <submittedName>
        <fullName evidence="1">Hydroxymyristoyl-ACP dehydratase</fullName>
    </submittedName>
</protein>
<dbReference type="Pfam" id="PF22817">
    <property type="entry name" value="ApeP-like"/>
    <property type="match status" value="1"/>
</dbReference>
<proteinExistence type="predicted"/>
<reference evidence="1 2" key="1">
    <citation type="journal article" date="2018" name="Int. J. Syst. Evol. Microbiol.">
        <title>Uliginosibacterium sediminicola sp. nov., isolated from freshwater sediment.</title>
        <authorList>
            <person name="Hwang W.M."/>
            <person name="Kim S.M."/>
            <person name="Kang K."/>
            <person name="Ahn T.Y."/>
        </authorList>
    </citation>
    <scope>NUCLEOTIDE SEQUENCE [LARGE SCALE GENOMIC DNA]</scope>
    <source>
        <strain evidence="1 2">M1-21</strain>
    </source>
</reference>
<evidence type="ECO:0000313" key="2">
    <source>
        <dbReference type="Proteomes" id="UP001410394"/>
    </source>
</evidence>
<name>A0ABU9YT19_9RHOO</name>